<evidence type="ECO:0000256" key="2">
    <source>
        <dbReference type="ARBA" id="ARBA00023277"/>
    </source>
</evidence>
<gene>
    <name evidence="6" type="ORF">ACFFP0_17665</name>
</gene>
<evidence type="ECO:0000313" key="6">
    <source>
        <dbReference type="EMBL" id="MFB9950684.1"/>
    </source>
</evidence>
<keyword evidence="7" id="KW-1185">Reference proteome</keyword>
<organism evidence="6 7">
    <name type="scientific">Rhizobium puerariae</name>
    <dbReference type="NCBI Taxonomy" id="1585791"/>
    <lineage>
        <taxon>Bacteria</taxon>
        <taxon>Pseudomonadati</taxon>
        <taxon>Pseudomonadota</taxon>
        <taxon>Alphaproteobacteria</taxon>
        <taxon>Hyphomicrobiales</taxon>
        <taxon>Rhizobiaceae</taxon>
        <taxon>Rhizobium/Agrobacterium group</taxon>
        <taxon>Rhizobium</taxon>
    </lineage>
</organism>
<evidence type="ECO:0000259" key="5">
    <source>
        <dbReference type="Pfam" id="PF19906"/>
    </source>
</evidence>
<evidence type="ECO:0000256" key="3">
    <source>
        <dbReference type="ARBA" id="ARBA00046336"/>
    </source>
</evidence>
<dbReference type="Proteomes" id="UP001589692">
    <property type="component" value="Unassembled WGS sequence"/>
</dbReference>
<proteinExistence type="inferred from homology"/>
<protein>
    <recommendedName>
        <fullName evidence="4">C-deglycosylation enzyme beta subunit</fullName>
    </recommendedName>
</protein>
<name>A0ABV6AJ77_9HYPH</name>
<keyword evidence="1" id="KW-0456">Lyase</keyword>
<accession>A0ABV6AJ77</accession>
<dbReference type="InterPro" id="IPR045959">
    <property type="entry name" value="CGDB"/>
</dbReference>
<comment type="similarity">
    <text evidence="3">Belongs to the C-glycoside deglycosidase beta subunit family.</text>
</comment>
<keyword evidence="2" id="KW-0119">Carbohydrate metabolism</keyword>
<evidence type="ECO:0000256" key="4">
    <source>
        <dbReference type="ARBA" id="ARBA00047208"/>
    </source>
</evidence>
<dbReference type="EMBL" id="JBHMAA010000018">
    <property type="protein sequence ID" value="MFB9950684.1"/>
    <property type="molecule type" value="Genomic_DNA"/>
</dbReference>
<evidence type="ECO:0000313" key="7">
    <source>
        <dbReference type="Proteomes" id="UP001589692"/>
    </source>
</evidence>
<sequence length="167" mass="18865">MIMFIMARNMRRRNGGNFRAIAPRAHPGSILRGKRGRRAIRMMFDKVIDPDTLVSTPEGFTIGIRIPWYRALPLSTIEVGLLKVDGKDIPLEGLVFNLNGKRRTLAELESIVDETWFITDTAVLEVKGFPLERGSEHEVEAVVAVRPPYLKGGMRRVGHITRTMRAN</sequence>
<dbReference type="Pfam" id="PF19906">
    <property type="entry name" value="CGDB"/>
    <property type="match status" value="1"/>
</dbReference>
<evidence type="ECO:0000256" key="1">
    <source>
        <dbReference type="ARBA" id="ARBA00023239"/>
    </source>
</evidence>
<dbReference type="RefSeq" id="WP_377263312.1">
    <property type="nucleotide sequence ID" value="NZ_JBHMAA010000018.1"/>
</dbReference>
<comment type="caution">
    <text evidence="6">The sequence shown here is derived from an EMBL/GenBank/DDBJ whole genome shotgun (WGS) entry which is preliminary data.</text>
</comment>
<feature type="domain" description="C-glycoside deglycosidase beta subunit" evidence="5">
    <location>
        <begin position="57"/>
        <end position="149"/>
    </location>
</feature>
<reference evidence="6 7" key="1">
    <citation type="submission" date="2024-09" db="EMBL/GenBank/DDBJ databases">
        <authorList>
            <person name="Sun Q."/>
            <person name="Mori K."/>
        </authorList>
    </citation>
    <scope>NUCLEOTIDE SEQUENCE [LARGE SCALE GENOMIC DNA]</scope>
    <source>
        <strain evidence="6 7">TBRC 4938</strain>
    </source>
</reference>